<evidence type="ECO:0000256" key="3">
    <source>
        <dbReference type="ARBA" id="ARBA00023237"/>
    </source>
</evidence>
<dbReference type="InterPro" id="IPR036942">
    <property type="entry name" value="Beta-barrel_TonB_sf"/>
</dbReference>
<dbReference type="Gene3D" id="2.40.170.20">
    <property type="entry name" value="TonB-dependent receptor, beta-barrel domain"/>
    <property type="match status" value="1"/>
</dbReference>
<dbReference type="GO" id="GO:0009279">
    <property type="term" value="C:cell outer membrane"/>
    <property type="evidence" value="ECO:0007669"/>
    <property type="project" value="UniProtKB-SubCell"/>
</dbReference>
<dbReference type="SUPFAM" id="SSF56935">
    <property type="entry name" value="Porins"/>
    <property type="match status" value="1"/>
</dbReference>
<accession>A0A1M5AF57</accession>
<dbReference type="Proteomes" id="UP000184327">
    <property type="component" value="Unassembled WGS sequence"/>
</dbReference>
<sequence>MDYDTGVVFATYAYARHLETTYCGVRGKPFCEKENSGWGDLYSQFSPAKHQHNLTLGVRLLDRKLTIGTNATVVRGTNWDYDGLRGYEVYDLFANYQWKDFDFGLSARNVADRYYFEAGSSASWPLPAPGRMVRATVTWHY</sequence>
<name>A0A1M5AF57_9BURK</name>
<comment type="subcellular location">
    <subcellularLocation>
        <location evidence="1">Cell outer membrane</location>
    </subcellularLocation>
</comment>
<dbReference type="RefSeq" id="WP_268767830.1">
    <property type="nucleotide sequence ID" value="NZ_FQUZ01000017.1"/>
</dbReference>
<proteinExistence type="predicted"/>
<dbReference type="EMBL" id="FQUZ01000017">
    <property type="protein sequence ID" value="SHF28746.1"/>
    <property type="molecule type" value="Genomic_DNA"/>
</dbReference>
<dbReference type="AlphaFoldDB" id="A0A1M5AF57"/>
<protein>
    <submittedName>
        <fullName evidence="4">TonB dependent receptor</fullName>
    </submittedName>
</protein>
<evidence type="ECO:0000313" key="5">
    <source>
        <dbReference type="Proteomes" id="UP000184327"/>
    </source>
</evidence>
<gene>
    <name evidence="4" type="ORF">SAMN02745117_01664</name>
</gene>
<evidence type="ECO:0000256" key="1">
    <source>
        <dbReference type="ARBA" id="ARBA00004442"/>
    </source>
</evidence>
<evidence type="ECO:0000313" key="4">
    <source>
        <dbReference type="EMBL" id="SHF28746.1"/>
    </source>
</evidence>
<dbReference type="STRING" id="1122156.SAMN02745117_01664"/>
<keyword evidence="4" id="KW-0675">Receptor</keyword>
<organism evidence="4 5">
    <name type="scientific">Lampropedia hyalina DSM 16112</name>
    <dbReference type="NCBI Taxonomy" id="1122156"/>
    <lineage>
        <taxon>Bacteria</taxon>
        <taxon>Pseudomonadati</taxon>
        <taxon>Pseudomonadota</taxon>
        <taxon>Betaproteobacteria</taxon>
        <taxon>Burkholderiales</taxon>
        <taxon>Comamonadaceae</taxon>
        <taxon>Lampropedia</taxon>
    </lineage>
</organism>
<keyword evidence="2" id="KW-0472">Membrane</keyword>
<keyword evidence="3" id="KW-0998">Cell outer membrane</keyword>
<keyword evidence="5" id="KW-1185">Reference proteome</keyword>
<evidence type="ECO:0000256" key="2">
    <source>
        <dbReference type="ARBA" id="ARBA00023136"/>
    </source>
</evidence>
<reference evidence="4 5" key="1">
    <citation type="submission" date="2016-11" db="EMBL/GenBank/DDBJ databases">
        <authorList>
            <person name="Jaros S."/>
            <person name="Januszkiewicz K."/>
            <person name="Wedrychowicz H."/>
        </authorList>
    </citation>
    <scope>NUCLEOTIDE SEQUENCE [LARGE SCALE GENOMIC DNA]</scope>
    <source>
        <strain evidence="4 5">DSM 16112</strain>
    </source>
</reference>